<dbReference type="InParanoid" id="C3YEW0"/>
<proteinExistence type="predicted"/>
<organism>
    <name type="scientific">Branchiostoma floridae</name>
    <name type="common">Florida lancelet</name>
    <name type="synonym">Amphioxus</name>
    <dbReference type="NCBI Taxonomy" id="7739"/>
    <lineage>
        <taxon>Eukaryota</taxon>
        <taxon>Metazoa</taxon>
        <taxon>Chordata</taxon>
        <taxon>Cephalochordata</taxon>
        <taxon>Leptocardii</taxon>
        <taxon>Amphioxiformes</taxon>
        <taxon>Branchiostomatidae</taxon>
        <taxon>Branchiostoma</taxon>
    </lineage>
</organism>
<evidence type="ECO:0000313" key="3">
    <source>
        <dbReference type="EMBL" id="EEN61204.1"/>
    </source>
</evidence>
<keyword evidence="2" id="KW-1133">Transmembrane helix</keyword>
<protein>
    <submittedName>
        <fullName evidence="3">Uncharacterized protein</fullName>
    </submittedName>
</protein>
<keyword evidence="2" id="KW-0812">Transmembrane</keyword>
<feature type="region of interest" description="Disordered" evidence="1">
    <location>
        <begin position="310"/>
        <end position="332"/>
    </location>
</feature>
<feature type="compositionally biased region" description="Acidic residues" evidence="1">
    <location>
        <begin position="219"/>
        <end position="235"/>
    </location>
</feature>
<feature type="region of interest" description="Disordered" evidence="1">
    <location>
        <begin position="154"/>
        <end position="241"/>
    </location>
</feature>
<feature type="compositionally biased region" description="Basic and acidic residues" evidence="1">
    <location>
        <begin position="160"/>
        <end position="184"/>
    </location>
</feature>
<dbReference type="AlphaFoldDB" id="C3YEW0"/>
<dbReference type="EMBL" id="GG666507">
    <property type="protein sequence ID" value="EEN61204.1"/>
    <property type="molecule type" value="Genomic_DNA"/>
</dbReference>
<gene>
    <name evidence="3" type="ORF">BRAFLDRAFT_80864</name>
</gene>
<sequence length="332" mass="36818">MSCKGSDVKISETKRMCHSVLTIPVADNTTAGNYTCRVATNYTESATASVVLTISNATSLPDNVVTTGLENTDGSTAKTTTVMYIILLHGEDNWNESGLSVKVVIYTGLVTFFCCCVMFGLAICFIKRRSASNEDGGHGNTVEVHYENADQFSDADGTEEENRHYESNDQHPDSNNDTNRHYENNDQFPGLNDDTNRHYENDDQFPDLNNDANRHDENADGNEDLEEHYENDDQVPDTNQVTVGHYENDDQVSSEFGATVRSEENGDQFSDEEGTLGRHYDNKIGTESFFKASPPYEAPAAVQELTSALYKSDSTEEQQDPIVEVEGHVTDN</sequence>
<evidence type="ECO:0000256" key="1">
    <source>
        <dbReference type="SAM" id="MobiDB-lite"/>
    </source>
</evidence>
<evidence type="ECO:0000256" key="2">
    <source>
        <dbReference type="SAM" id="Phobius"/>
    </source>
</evidence>
<feature type="transmembrane region" description="Helical" evidence="2">
    <location>
        <begin position="103"/>
        <end position="126"/>
    </location>
</feature>
<feature type="compositionally biased region" description="Acidic residues" evidence="1">
    <location>
        <begin position="265"/>
        <end position="274"/>
    </location>
</feature>
<name>C3YEW0_BRAFL</name>
<keyword evidence="2" id="KW-0472">Membrane</keyword>
<reference evidence="3" key="1">
    <citation type="journal article" date="2008" name="Nature">
        <title>The amphioxus genome and the evolution of the chordate karyotype.</title>
        <authorList>
            <consortium name="US DOE Joint Genome Institute (JGI-PGF)"/>
            <person name="Putnam N.H."/>
            <person name="Butts T."/>
            <person name="Ferrier D.E.K."/>
            <person name="Furlong R.F."/>
            <person name="Hellsten U."/>
            <person name="Kawashima T."/>
            <person name="Robinson-Rechavi M."/>
            <person name="Shoguchi E."/>
            <person name="Terry A."/>
            <person name="Yu J.-K."/>
            <person name="Benito-Gutierrez E.L."/>
            <person name="Dubchak I."/>
            <person name="Garcia-Fernandez J."/>
            <person name="Gibson-Brown J.J."/>
            <person name="Grigoriev I.V."/>
            <person name="Horton A.C."/>
            <person name="de Jong P.J."/>
            <person name="Jurka J."/>
            <person name="Kapitonov V.V."/>
            <person name="Kohara Y."/>
            <person name="Kuroki Y."/>
            <person name="Lindquist E."/>
            <person name="Lucas S."/>
            <person name="Osoegawa K."/>
            <person name="Pennacchio L.A."/>
            <person name="Salamov A.A."/>
            <person name="Satou Y."/>
            <person name="Sauka-Spengler T."/>
            <person name="Schmutz J."/>
            <person name="Shin-I T."/>
            <person name="Toyoda A."/>
            <person name="Bronner-Fraser M."/>
            <person name="Fujiyama A."/>
            <person name="Holland L.Z."/>
            <person name="Holland P.W.H."/>
            <person name="Satoh N."/>
            <person name="Rokhsar D.S."/>
        </authorList>
    </citation>
    <scope>NUCLEOTIDE SEQUENCE [LARGE SCALE GENOMIC DNA]</scope>
    <source>
        <strain evidence="3">S238N-H82</strain>
        <tissue evidence="3">Testes</tissue>
    </source>
</reference>
<feature type="region of interest" description="Disordered" evidence="1">
    <location>
        <begin position="257"/>
        <end position="277"/>
    </location>
</feature>
<accession>C3YEW0</accession>